<dbReference type="EMBL" id="ACEC01000002">
    <property type="protein sequence ID" value="EEG32333.1"/>
    <property type="molecule type" value="Genomic_DNA"/>
</dbReference>
<sequence>MGSYGARSPPANFPALLDISHILFREMQNNPCVRGCFVKGLLCDAPALRKARDA</sequence>
<dbReference type="AlphaFoldDB" id="C0E899"/>
<evidence type="ECO:0000313" key="2">
    <source>
        <dbReference type="Proteomes" id="UP000003340"/>
    </source>
</evidence>
<evidence type="ECO:0000313" key="1">
    <source>
        <dbReference type="EMBL" id="EEG32333.1"/>
    </source>
</evidence>
<reference evidence="1 2" key="1">
    <citation type="submission" date="2009-01" db="EMBL/GenBank/DDBJ databases">
        <authorList>
            <person name="Fulton L."/>
            <person name="Clifton S."/>
            <person name="Fulton B."/>
            <person name="Xu J."/>
            <person name="Minx P."/>
            <person name="Pepin K.H."/>
            <person name="Johnson M."/>
            <person name="Bhonagiri V."/>
            <person name="Nash W.E."/>
            <person name="Mardis E.R."/>
            <person name="Wilson R.K."/>
        </authorList>
    </citation>
    <scope>NUCLEOTIDE SEQUENCE [LARGE SCALE GENOMIC DNA]</scope>
    <source>
        <strain evidence="1 2">DSM 5476</strain>
    </source>
</reference>
<reference evidence="1 2" key="2">
    <citation type="submission" date="2009-02" db="EMBL/GenBank/DDBJ databases">
        <title>Draft genome sequence of Clostridium methylpentosum (DSM 5476).</title>
        <authorList>
            <person name="Sudarsanam P."/>
            <person name="Ley R."/>
            <person name="Guruge J."/>
            <person name="Turnbaugh P.J."/>
            <person name="Mahowald M."/>
            <person name="Liep D."/>
            <person name="Gordon J."/>
        </authorList>
    </citation>
    <scope>NUCLEOTIDE SEQUENCE [LARGE SCALE GENOMIC DNA]</scope>
    <source>
        <strain evidence="1 2">DSM 5476</strain>
    </source>
</reference>
<proteinExistence type="predicted"/>
<dbReference type="Proteomes" id="UP000003340">
    <property type="component" value="Unassembled WGS sequence"/>
</dbReference>
<accession>C0E899</accession>
<organism evidence="1 2">
    <name type="scientific">[Clostridium] methylpentosum DSM 5476</name>
    <dbReference type="NCBI Taxonomy" id="537013"/>
    <lineage>
        <taxon>Bacteria</taxon>
        <taxon>Bacillati</taxon>
        <taxon>Bacillota</taxon>
        <taxon>Clostridia</taxon>
        <taxon>Eubacteriales</taxon>
        <taxon>Oscillospiraceae</taxon>
        <taxon>Oscillospiraceae incertae sedis</taxon>
    </lineage>
</organism>
<keyword evidence="2" id="KW-1185">Reference proteome</keyword>
<comment type="caution">
    <text evidence="1">The sequence shown here is derived from an EMBL/GenBank/DDBJ whole genome shotgun (WGS) entry which is preliminary data.</text>
</comment>
<protein>
    <submittedName>
        <fullName evidence="1">Uncharacterized protein</fullName>
    </submittedName>
</protein>
<dbReference type="HOGENOM" id="CLU_3042049_0_0_9"/>
<name>C0E899_9FIRM</name>
<gene>
    <name evidence="1" type="ORF">CLOSTMETH_00071</name>
</gene>